<dbReference type="RefSeq" id="WP_074617105.1">
    <property type="nucleotide sequence ID" value="NZ_CP029487.1"/>
</dbReference>
<evidence type="ECO:0000313" key="6">
    <source>
        <dbReference type="EMBL" id="QCT70889.1"/>
    </source>
</evidence>
<dbReference type="PANTHER" id="PTHR30419">
    <property type="entry name" value="HTH-TYPE TRANSCRIPTIONAL REGULATOR YBHD"/>
    <property type="match status" value="1"/>
</dbReference>
<gene>
    <name evidence="6" type="ORF">CPZ25_005955</name>
</gene>
<dbReference type="Pfam" id="PF03466">
    <property type="entry name" value="LysR_substrate"/>
    <property type="match status" value="1"/>
</dbReference>
<dbReference type="InterPro" id="IPR036390">
    <property type="entry name" value="WH_DNA-bd_sf"/>
</dbReference>
<dbReference type="InterPro" id="IPR005119">
    <property type="entry name" value="LysR_subst-bd"/>
</dbReference>
<organism evidence="6 7">
    <name type="scientific">Eubacterium maltosivorans</name>
    <dbReference type="NCBI Taxonomy" id="2041044"/>
    <lineage>
        <taxon>Bacteria</taxon>
        <taxon>Bacillati</taxon>
        <taxon>Bacillota</taxon>
        <taxon>Clostridia</taxon>
        <taxon>Eubacteriales</taxon>
        <taxon>Eubacteriaceae</taxon>
        <taxon>Eubacterium</taxon>
    </lineage>
</organism>
<dbReference type="CDD" id="cd05466">
    <property type="entry name" value="PBP2_LTTR_substrate"/>
    <property type="match status" value="1"/>
</dbReference>
<dbReference type="GO" id="GO:0005829">
    <property type="term" value="C:cytosol"/>
    <property type="evidence" value="ECO:0007669"/>
    <property type="project" value="TreeGrafter"/>
</dbReference>
<keyword evidence="2" id="KW-0805">Transcription regulation</keyword>
<dbReference type="EMBL" id="CP029487">
    <property type="protein sequence ID" value="QCT70889.1"/>
    <property type="molecule type" value="Genomic_DNA"/>
</dbReference>
<dbReference type="SUPFAM" id="SSF46785">
    <property type="entry name" value="Winged helix' DNA-binding domain"/>
    <property type="match status" value="1"/>
</dbReference>
<dbReference type="Gene3D" id="3.40.190.290">
    <property type="match status" value="1"/>
</dbReference>
<dbReference type="Pfam" id="PF00126">
    <property type="entry name" value="HTH_1"/>
    <property type="match status" value="1"/>
</dbReference>
<keyword evidence="4" id="KW-0804">Transcription</keyword>
<dbReference type="SUPFAM" id="SSF53850">
    <property type="entry name" value="Periplasmic binding protein-like II"/>
    <property type="match status" value="1"/>
</dbReference>
<accession>A0A2A5T8L3</accession>
<evidence type="ECO:0000259" key="5">
    <source>
        <dbReference type="PROSITE" id="PS50931"/>
    </source>
</evidence>
<evidence type="ECO:0000256" key="1">
    <source>
        <dbReference type="ARBA" id="ARBA00009437"/>
    </source>
</evidence>
<dbReference type="InterPro" id="IPR050950">
    <property type="entry name" value="HTH-type_LysR_regulators"/>
</dbReference>
<evidence type="ECO:0000256" key="4">
    <source>
        <dbReference type="ARBA" id="ARBA00023163"/>
    </source>
</evidence>
<keyword evidence="7" id="KW-1185">Reference proteome</keyword>
<dbReference type="KEGG" id="emt:CPZ25_005955"/>
<keyword evidence="3" id="KW-0238">DNA-binding</keyword>
<dbReference type="PANTHER" id="PTHR30419:SF28">
    <property type="entry name" value="HTH-TYPE TRANSCRIPTIONAL REGULATOR BSDA"/>
    <property type="match status" value="1"/>
</dbReference>
<dbReference type="PRINTS" id="PR00039">
    <property type="entry name" value="HTHLYSR"/>
</dbReference>
<dbReference type="Proteomes" id="UP000218387">
    <property type="component" value="Chromosome"/>
</dbReference>
<feature type="domain" description="HTH lysR-type" evidence="5">
    <location>
        <begin position="1"/>
        <end position="58"/>
    </location>
</feature>
<dbReference type="Gene3D" id="1.10.10.10">
    <property type="entry name" value="Winged helix-like DNA-binding domain superfamily/Winged helix DNA-binding domain"/>
    <property type="match status" value="1"/>
</dbReference>
<dbReference type="AlphaFoldDB" id="A0A2A5T8L3"/>
<dbReference type="FunFam" id="1.10.10.10:FF:000001">
    <property type="entry name" value="LysR family transcriptional regulator"/>
    <property type="match status" value="1"/>
</dbReference>
<dbReference type="PROSITE" id="PS50931">
    <property type="entry name" value="HTH_LYSR"/>
    <property type="match status" value="1"/>
</dbReference>
<reference evidence="6 7" key="1">
    <citation type="submission" date="2018-05" db="EMBL/GenBank/DDBJ databases">
        <title>Genome comparison of Eubacterium sp.</title>
        <authorList>
            <person name="Feng Y."/>
            <person name="Sanchez-Andrea I."/>
            <person name="Stams A.J.M."/>
            <person name="De Vos W.M."/>
        </authorList>
    </citation>
    <scope>NUCLEOTIDE SEQUENCE [LARGE SCALE GENOMIC DNA]</scope>
    <source>
        <strain evidence="6 7">YI</strain>
    </source>
</reference>
<proteinExistence type="inferred from homology"/>
<protein>
    <submittedName>
        <fullName evidence="6">LysR family transcriptional regulator</fullName>
    </submittedName>
</protein>
<evidence type="ECO:0000313" key="7">
    <source>
        <dbReference type="Proteomes" id="UP000218387"/>
    </source>
</evidence>
<evidence type="ECO:0000256" key="2">
    <source>
        <dbReference type="ARBA" id="ARBA00023015"/>
    </source>
</evidence>
<sequence>MDLKQLLYFKTVVEEGTISAAAKKLNLSQPPLSQQIKQLETEIGVKLMERGARKITLNAAGKALYEKACALLTLADQTVRELRDIHDGLEGTLTLGTISSSGAIILSEALPAFHSLHPHIRFELHEGTTFQVIDLLNAGIIELGVVRTPFRPDGFETHFLTSEPMAAVGNPSFFEGNPSDTVTLQALAAKPLIYYRRFESLIEGTFDAAGLSPKAICKNDDARTSLMWAGAGIGIAIIPSSASQIIASANTVCKSIDAKALNTQIAFIWKRGHTLSRIARDFLAFF</sequence>
<name>A0A2A5T8L3_EUBML</name>
<dbReference type="InterPro" id="IPR036388">
    <property type="entry name" value="WH-like_DNA-bd_sf"/>
</dbReference>
<dbReference type="GO" id="GO:0003677">
    <property type="term" value="F:DNA binding"/>
    <property type="evidence" value="ECO:0007669"/>
    <property type="project" value="UniProtKB-KW"/>
</dbReference>
<dbReference type="InterPro" id="IPR000847">
    <property type="entry name" value="LysR_HTH_N"/>
</dbReference>
<evidence type="ECO:0000256" key="3">
    <source>
        <dbReference type="ARBA" id="ARBA00023125"/>
    </source>
</evidence>
<dbReference type="GO" id="GO:0003700">
    <property type="term" value="F:DNA-binding transcription factor activity"/>
    <property type="evidence" value="ECO:0007669"/>
    <property type="project" value="InterPro"/>
</dbReference>
<comment type="similarity">
    <text evidence="1">Belongs to the LysR transcriptional regulatory family.</text>
</comment>